<dbReference type="GO" id="GO:0032049">
    <property type="term" value="P:cardiolipin biosynthetic process"/>
    <property type="evidence" value="ECO:0000318"/>
    <property type="project" value="GO_Central"/>
</dbReference>
<keyword evidence="4 12" id="KW-0812">Transmembrane</keyword>
<keyword evidence="2" id="KW-0444">Lipid biosynthesis</keyword>
<sequence>MAITVGLLRCAPALRGVAASKAAWPVSASTCFRLPWFWSSACLPTASFVPPASSLQRASRASARDVSRSVCKSKTAQILALHSQRPSRAWIRNGVGSHSRSFSCSWQVRSQQPPTDTQTSTPSPAPRSPPKPALSEDILTVPNMLTISRLLATPYIGYLVATHQFVPACALLFVASLTDVLDGWIARRTRKYTVFGSIADPAADKALVTTMVISLAVSGMLPLSLTMIILGRDIALVVSAFVIRYRTLEPPKSVARYFNPRLPSASVTPTTISKYNTFLQLLLLGCLTLYPILFPEQPPPTLMPSTNHHIHPSSPYGSTVANAKRYIDPSLTALMWITAATTIWSGIGYLGGAGTAKVLATSASNVSQRMRSSLKPPSPPS</sequence>
<evidence type="ECO:0000256" key="11">
    <source>
        <dbReference type="SAM" id="MobiDB-lite"/>
    </source>
</evidence>
<dbReference type="Proteomes" id="UP000000561">
    <property type="component" value="Chromosome 4"/>
</dbReference>
<evidence type="ECO:0000313" key="14">
    <source>
        <dbReference type="Proteomes" id="UP000000561"/>
    </source>
</evidence>
<dbReference type="AlphaFoldDB" id="A0A0D1CUP4"/>
<evidence type="ECO:0000256" key="6">
    <source>
        <dbReference type="ARBA" id="ARBA00023098"/>
    </source>
</evidence>
<evidence type="ECO:0000256" key="4">
    <source>
        <dbReference type="ARBA" id="ARBA00022692"/>
    </source>
</evidence>
<dbReference type="GO" id="GO:0016020">
    <property type="term" value="C:membrane"/>
    <property type="evidence" value="ECO:0007669"/>
    <property type="project" value="UniProtKB-SubCell"/>
</dbReference>
<dbReference type="VEuPathDB" id="FungiDB:UMAG_11571"/>
<dbReference type="STRING" id="237631.A0A0D1CUP4"/>
<feature type="transmembrane region" description="Helical" evidence="12">
    <location>
        <begin position="206"/>
        <end position="230"/>
    </location>
</feature>
<comment type="subcellular location">
    <subcellularLocation>
        <location evidence="1">Membrane</location>
        <topology evidence="1">Multi-pass membrane protein</topology>
    </subcellularLocation>
</comment>
<proteinExistence type="inferred from homology"/>
<evidence type="ECO:0000256" key="2">
    <source>
        <dbReference type="ARBA" id="ARBA00022516"/>
    </source>
</evidence>
<name>A0A0D1CUP4_MYCMD</name>
<evidence type="ECO:0000256" key="12">
    <source>
        <dbReference type="SAM" id="Phobius"/>
    </source>
</evidence>
<dbReference type="PROSITE" id="PS00379">
    <property type="entry name" value="CDP_ALCOHOL_P_TRANSF"/>
    <property type="match status" value="1"/>
</dbReference>
<protein>
    <recommendedName>
        <fullName evidence="15">Cardiolipin synthase</fullName>
    </recommendedName>
</protein>
<reference evidence="13 14" key="1">
    <citation type="journal article" date="2006" name="Nature">
        <title>Insights from the genome of the biotrophic fungal plant pathogen Ustilago maydis.</title>
        <authorList>
            <person name="Kamper J."/>
            <person name="Kahmann R."/>
            <person name="Bolker M."/>
            <person name="Ma L.J."/>
            <person name="Brefort T."/>
            <person name="Saville B.J."/>
            <person name="Banuett F."/>
            <person name="Kronstad J.W."/>
            <person name="Gold S.E."/>
            <person name="Muller O."/>
            <person name="Perlin M.H."/>
            <person name="Wosten H.A."/>
            <person name="de Vries R."/>
            <person name="Ruiz-Herrera J."/>
            <person name="Reynaga-Pena C.G."/>
            <person name="Snetselaar K."/>
            <person name="McCann M."/>
            <person name="Perez-Martin J."/>
            <person name="Feldbrugge M."/>
            <person name="Basse C.W."/>
            <person name="Steinberg G."/>
            <person name="Ibeas J.I."/>
            <person name="Holloman W."/>
            <person name="Guzman P."/>
            <person name="Farman M."/>
            <person name="Stajich J.E."/>
            <person name="Sentandreu R."/>
            <person name="Gonzalez-Prieto J.M."/>
            <person name="Kennell J.C."/>
            <person name="Molina L."/>
            <person name="Schirawski J."/>
            <person name="Mendoza-Mendoza A."/>
            <person name="Greilinger D."/>
            <person name="Munch K."/>
            <person name="Rossel N."/>
            <person name="Scherer M."/>
            <person name="Vranes M."/>
            <person name="Ladendorf O."/>
            <person name="Vincon V."/>
            <person name="Fuchs U."/>
            <person name="Sandrock B."/>
            <person name="Meng S."/>
            <person name="Ho E.C."/>
            <person name="Cahill M.J."/>
            <person name="Boyce K.J."/>
            <person name="Klose J."/>
            <person name="Klosterman S.J."/>
            <person name="Deelstra H.J."/>
            <person name="Ortiz-Castellanos L."/>
            <person name="Li W."/>
            <person name="Sanchez-Alonso P."/>
            <person name="Schreier P.H."/>
            <person name="Hauser-Hahn I."/>
            <person name="Vaupel M."/>
            <person name="Koopmann E."/>
            <person name="Friedrich G."/>
            <person name="Voss H."/>
            <person name="Schluter T."/>
            <person name="Margolis J."/>
            <person name="Platt D."/>
            <person name="Swimmer C."/>
            <person name="Gnirke A."/>
            <person name="Chen F."/>
            <person name="Vysotskaia V."/>
            <person name="Mannhaupt G."/>
            <person name="Guldener U."/>
            <person name="Munsterkotter M."/>
            <person name="Haase D."/>
            <person name="Oesterheld M."/>
            <person name="Mewes H.W."/>
            <person name="Mauceli E.W."/>
            <person name="DeCaprio D."/>
            <person name="Wade C.M."/>
            <person name="Butler J."/>
            <person name="Young S."/>
            <person name="Jaffe D.B."/>
            <person name="Calvo S."/>
            <person name="Nusbaum C."/>
            <person name="Galagan J."/>
            <person name="Birren B.W."/>
        </authorList>
    </citation>
    <scope>NUCLEOTIDE SEQUENCE [LARGE SCALE GENOMIC DNA]</scope>
    <source>
        <strain evidence="14">DSM 14603 / FGSC 9021 / UM521</strain>
    </source>
</reference>
<dbReference type="InParanoid" id="A0A0D1CUP4"/>
<evidence type="ECO:0000256" key="8">
    <source>
        <dbReference type="ARBA" id="ARBA00023209"/>
    </source>
</evidence>
<comment type="similarity">
    <text evidence="10">Belongs to the CDP-alcohol phosphatidyltransferase class-I family.</text>
</comment>
<keyword evidence="3 10" id="KW-0808">Transferase</keyword>
<evidence type="ECO:0000256" key="9">
    <source>
        <dbReference type="ARBA" id="ARBA00023264"/>
    </source>
</evidence>
<gene>
    <name evidence="13" type="ORF">UMAG_11571</name>
</gene>
<dbReference type="GO" id="GO:0043337">
    <property type="term" value="F:cardiolipin synthase (CMP-forming)"/>
    <property type="evidence" value="ECO:0000318"/>
    <property type="project" value="GO_Central"/>
</dbReference>
<dbReference type="GeneID" id="23567437"/>
<dbReference type="PANTHER" id="PTHR14269:SF60">
    <property type="entry name" value="CARDIOLIPIN SYNTHASE (CMP-FORMING)"/>
    <property type="match status" value="1"/>
</dbReference>
<dbReference type="InterPro" id="IPR000462">
    <property type="entry name" value="CDP-OH_P_trans"/>
</dbReference>
<evidence type="ECO:0000256" key="5">
    <source>
        <dbReference type="ARBA" id="ARBA00022989"/>
    </source>
</evidence>
<feature type="transmembrane region" description="Helical" evidence="12">
    <location>
        <begin position="277"/>
        <end position="294"/>
    </location>
</feature>
<evidence type="ECO:0008006" key="15">
    <source>
        <dbReference type="Google" id="ProtNLM"/>
    </source>
</evidence>
<keyword evidence="9" id="KW-1208">Phospholipid metabolism</keyword>
<dbReference type="PANTHER" id="PTHR14269">
    <property type="entry name" value="CDP-DIACYLGLYCEROL--GLYCEROL-3-PHOSPHATE 3-PHOSPHATIDYLTRANSFERASE-RELATED"/>
    <property type="match status" value="1"/>
</dbReference>
<dbReference type="OrthoDB" id="10020554at2759"/>
<dbReference type="KEGG" id="uma:UMAG_11571"/>
<feature type="compositionally biased region" description="Pro residues" evidence="11">
    <location>
        <begin position="123"/>
        <end position="132"/>
    </location>
</feature>
<keyword evidence="8" id="KW-0594">Phospholipid biosynthesis</keyword>
<evidence type="ECO:0000256" key="7">
    <source>
        <dbReference type="ARBA" id="ARBA00023136"/>
    </source>
</evidence>
<feature type="transmembrane region" description="Helical" evidence="12">
    <location>
        <begin position="165"/>
        <end position="185"/>
    </location>
</feature>
<feature type="compositionally biased region" description="Low complexity" evidence="11">
    <location>
        <begin position="110"/>
        <end position="122"/>
    </location>
</feature>
<dbReference type="InterPro" id="IPR048254">
    <property type="entry name" value="CDP_ALCOHOL_P_TRANSF_CS"/>
</dbReference>
<dbReference type="InterPro" id="IPR043130">
    <property type="entry name" value="CDP-OH_PTrfase_TM_dom"/>
</dbReference>
<dbReference type="EMBL" id="CM003143">
    <property type="protein sequence ID" value="KIS70148.1"/>
    <property type="molecule type" value="Genomic_DNA"/>
</dbReference>
<keyword evidence="5 12" id="KW-1133">Transmembrane helix</keyword>
<feature type="region of interest" description="Disordered" evidence="11">
    <location>
        <begin position="108"/>
        <end position="134"/>
    </location>
</feature>
<dbReference type="GO" id="GO:0005739">
    <property type="term" value="C:mitochondrion"/>
    <property type="evidence" value="ECO:0000318"/>
    <property type="project" value="GO_Central"/>
</dbReference>
<evidence type="ECO:0000256" key="1">
    <source>
        <dbReference type="ARBA" id="ARBA00004141"/>
    </source>
</evidence>
<keyword evidence="7 12" id="KW-0472">Membrane</keyword>
<dbReference type="Pfam" id="PF01066">
    <property type="entry name" value="CDP-OH_P_transf"/>
    <property type="match status" value="1"/>
</dbReference>
<keyword evidence="14" id="KW-1185">Reference proteome</keyword>
<dbReference type="eggNOG" id="KOG1617">
    <property type="taxonomic scope" value="Eukaryota"/>
</dbReference>
<dbReference type="InterPro" id="IPR050324">
    <property type="entry name" value="CDP-alcohol_PTase-I"/>
</dbReference>
<evidence type="ECO:0000256" key="3">
    <source>
        <dbReference type="ARBA" id="ARBA00022679"/>
    </source>
</evidence>
<dbReference type="Gene3D" id="1.20.120.1760">
    <property type="match status" value="1"/>
</dbReference>
<evidence type="ECO:0000256" key="10">
    <source>
        <dbReference type="RuleBase" id="RU003750"/>
    </source>
</evidence>
<dbReference type="RefSeq" id="XP_011388392.1">
    <property type="nucleotide sequence ID" value="XM_011390090.1"/>
</dbReference>
<keyword evidence="6" id="KW-0443">Lipid metabolism</keyword>
<evidence type="ECO:0000313" key="13">
    <source>
        <dbReference type="EMBL" id="KIS70148.1"/>
    </source>
</evidence>
<accession>A0A0D1CUP4</accession>
<organism evidence="13 14">
    <name type="scientific">Mycosarcoma maydis</name>
    <name type="common">Corn smut fungus</name>
    <name type="synonym">Ustilago maydis</name>
    <dbReference type="NCBI Taxonomy" id="5270"/>
    <lineage>
        <taxon>Eukaryota</taxon>
        <taxon>Fungi</taxon>
        <taxon>Dikarya</taxon>
        <taxon>Basidiomycota</taxon>
        <taxon>Ustilaginomycotina</taxon>
        <taxon>Ustilaginomycetes</taxon>
        <taxon>Ustilaginales</taxon>
        <taxon>Ustilaginaceae</taxon>
        <taxon>Mycosarcoma</taxon>
    </lineage>
</organism>